<dbReference type="Pfam" id="PF00005">
    <property type="entry name" value="ABC_tran"/>
    <property type="match status" value="1"/>
</dbReference>
<proteinExistence type="inferred from homology"/>
<keyword evidence="7 16" id="KW-0067">ATP-binding</keyword>
<dbReference type="InterPro" id="IPR027417">
    <property type="entry name" value="P-loop_NTPase"/>
</dbReference>
<feature type="transmembrane region" description="Helical" evidence="13">
    <location>
        <begin position="258"/>
        <end position="279"/>
    </location>
</feature>
<dbReference type="InterPro" id="IPR035906">
    <property type="entry name" value="MetI-like_sf"/>
</dbReference>
<evidence type="ECO:0000256" key="8">
    <source>
        <dbReference type="ARBA" id="ARBA00022970"/>
    </source>
</evidence>
<evidence type="ECO:0000256" key="12">
    <source>
        <dbReference type="ARBA" id="ARBA00047624"/>
    </source>
</evidence>
<dbReference type="Proteomes" id="UP000306628">
    <property type="component" value="Unassembled WGS sequence"/>
</dbReference>
<evidence type="ECO:0000256" key="7">
    <source>
        <dbReference type="ARBA" id="ARBA00022840"/>
    </source>
</evidence>
<evidence type="ECO:0000256" key="9">
    <source>
        <dbReference type="ARBA" id="ARBA00022989"/>
    </source>
</evidence>
<evidence type="ECO:0000256" key="4">
    <source>
        <dbReference type="ARBA" id="ARBA00022475"/>
    </source>
</evidence>
<evidence type="ECO:0000313" key="17">
    <source>
        <dbReference type="Proteomes" id="UP000306628"/>
    </source>
</evidence>
<dbReference type="Gene3D" id="1.10.3720.10">
    <property type="entry name" value="MetI-like"/>
    <property type="match status" value="1"/>
</dbReference>
<dbReference type="InterPro" id="IPR050086">
    <property type="entry name" value="MetN_ABC_transporter-like"/>
</dbReference>
<feature type="transmembrane region" description="Helical" evidence="13">
    <location>
        <begin position="109"/>
        <end position="135"/>
    </location>
</feature>
<dbReference type="InterPro" id="IPR000515">
    <property type="entry name" value="MetI-like"/>
</dbReference>
<keyword evidence="9 13" id="KW-1133">Transmembrane helix</keyword>
<dbReference type="Gene3D" id="3.40.50.300">
    <property type="entry name" value="P-loop containing nucleotide triphosphate hydrolases"/>
    <property type="match status" value="1"/>
</dbReference>
<dbReference type="CDD" id="cd06261">
    <property type="entry name" value="TM_PBP2"/>
    <property type="match status" value="1"/>
</dbReference>
<comment type="subcellular location">
    <subcellularLocation>
        <location evidence="1 13">Cell membrane</location>
        <topology evidence="1 13">Multi-pass membrane protein</topology>
    </subcellularLocation>
</comment>
<comment type="similarity">
    <text evidence="13">Belongs to the binding-protein-dependent transport system permease family.</text>
</comment>
<evidence type="ECO:0000256" key="13">
    <source>
        <dbReference type="RuleBase" id="RU363032"/>
    </source>
</evidence>
<dbReference type="SUPFAM" id="SSF161098">
    <property type="entry name" value="MetI-like"/>
    <property type="match status" value="1"/>
</dbReference>
<dbReference type="EMBL" id="VCKX01000001">
    <property type="protein sequence ID" value="TMR39903.1"/>
    <property type="molecule type" value="Genomic_DNA"/>
</dbReference>
<keyword evidence="5 13" id="KW-0812">Transmembrane</keyword>
<dbReference type="CDD" id="cd03262">
    <property type="entry name" value="ABC_HisP_GlnQ"/>
    <property type="match status" value="1"/>
</dbReference>
<dbReference type="GO" id="GO:0016887">
    <property type="term" value="F:ATP hydrolysis activity"/>
    <property type="evidence" value="ECO:0007669"/>
    <property type="project" value="InterPro"/>
</dbReference>
<protein>
    <recommendedName>
        <fullName evidence="11">ABC-type polar-amino-acid transporter</fullName>
        <ecNumber evidence="11">7.4.2.1</ecNumber>
    </recommendedName>
</protein>
<dbReference type="InterPro" id="IPR003439">
    <property type="entry name" value="ABC_transporter-like_ATP-bd"/>
</dbReference>
<dbReference type="SMART" id="SM00382">
    <property type="entry name" value="AAA"/>
    <property type="match status" value="1"/>
</dbReference>
<keyword evidence="10 13" id="KW-0472">Membrane</keyword>
<reference evidence="16 17" key="1">
    <citation type="submission" date="2019-05" db="EMBL/GenBank/DDBJ databases">
        <title>Draft genome sequence of Nonomuraea zeae DSM 100528.</title>
        <authorList>
            <person name="Saricaoglu S."/>
            <person name="Isik K."/>
        </authorList>
    </citation>
    <scope>NUCLEOTIDE SEQUENCE [LARGE SCALE GENOMIC DNA]</scope>
    <source>
        <strain evidence="16 17">DSM 100528</strain>
    </source>
</reference>
<keyword evidence="4" id="KW-1003">Cell membrane</keyword>
<dbReference type="AlphaFoldDB" id="A0A5S4H3S7"/>
<dbReference type="FunFam" id="1.10.3720.10:FF:000006">
    <property type="entry name" value="Glutamate/aspartate ABC transporter, permease protein GltK"/>
    <property type="match status" value="1"/>
</dbReference>
<feature type="domain" description="ABC transporter" evidence="14">
    <location>
        <begin position="334"/>
        <end position="578"/>
    </location>
</feature>
<evidence type="ECO:0000259" key="15">
    <source>
        <dbReference type="PROSITE" id="PS50928"/>
    </source>
</evidence>
<dbReference type="GO" id="GO:0015426">
    <property type="term" value="F:ATPase-coupled polar amino acid-transporter activity"/>
    <property type="evidence" value="ECO:0007669"/>
    <property type="project" value="UniProtKB-EC"/>
</dbReference>
<evidence type="ECO:0000259" key="14">
    <source>
        <dbReference type="PROSITE" id="PS50893"/>
    </source>
</evidence>
<evidence type="ECO:0000256" key="5">
    <source>
        <dbReference type="ARBA" id="ARBA00022692"/>
    </source>
</evidence>
<keyword evidence="8" id="KW-0029">Amino-acid transport</keyword>
<feature type="domain" description="ABC transmembrane type-1" evidence="15">
    <location>
        <begin position="73"/>
        <end position="280"/>
    </location>
</feature>
<evidence type="ECO:0000256" key="6">
    <source>
        <dbReference type="ARBA" id="ARBA00022741"/>
    </source>
</evidence>
<comment type="catalytic activity">
    <reaction evidence="12">
        <text>a polar amino acid(out) + ATP + H2O = a polar amino acid(in) + ADP + phosphate + H(+)</text>
        <dbReference type="Rhea" id="RHEA:14673"/>
        <dbReference type="ChEBI" id="CHEBI:15377"/>
        <dbReference type="ChEBI" id="CHEBI:15378"/>
        <dbReference type="ChEBI" id="CHEBI:30616"/>
        <dbReference type="ChEBI" id="CHEBI:43474"/>
        <dbReference type="ChEBI" id="CHEBI:62031"/>
        <dbReference type="ChEBI" id="CHEBI:456216"/>
        <dbReference type="EC" id="7.4.2.1"/>
    </reaction>
    <physiologicalReaction direction="left-to-right" evidence="12">
        <dbReference type="Rhea" id="RHEA:14674"/>
    </physiologicalReaction>
</comment>
<dbReference type="NCBIfam" id="TIGR01726">
    <property type="entry name" value="HEQRo_perm_3TM"/>
    <property type="match status" value="1"/>
</dbReference>
<feature type="transmembrane region" description="Helical" evidence="13">
    <location>
        <begin position="32"/>
        <end position="50"/>
    </location>
</feature>
<evidence type="ECO:0000256" key="11">
    <source>
        <dbReference type="ARBA" id="ARBA00038850"/>
    </source>
</evidence>
<keyword evidence="3 13" id="KW-0813">Transport</keyword>
<dbReference type="SUPFAM" id="SSF52540">
    <property type="entry name" value="P-loop containing nucleoside triphosphate hydrolases"/>
    <property type="match status" value="1"/>
</dbReference>
<evidence type="ECO:0000256" key="10">
    <source>
        <dbReference type="ARBA" id="ARBA00023136"/>
    </source>
</evidence>
<evidence type="ECO:0000256" key="3">
    <source>
        <dbReference type="ARBA" id="ARBA00022448"/>
    </source>
</evidence>
<evidence type="ECO:0000313" key="16">
    <source>
        <dbReference type="EMBL" id="TMR39903.1"/>
    </source>
</evidence>
<comment type="caution">
    <text evidence="16">The sequence shown here is derived from an EMBL/GenBank/DDBJ whole genome shotgun (WGS) entry which is preliminary data.</text>
</comment>
<dbReference type="OrthoDB" id="7242531at2"/>
<dbReference type="InterPro" id="IPR017871">
    <property type="entry name" value="ABC_transporter-like_CS"/>
</dbReference>
<dbReference type="InterPro" id="IPR003593">
    <property type="entry name" value="AAA+_ATPase"/>
</dbReference>
<dbReference type="PROSITE" id="PS00211">
    <property type="entry name" value="ABC_TRANSPORTER_1"/>
    <property type="match status" value="1"/>
</dbReference>
<organism evidence="16 17">
    <name type="scientific">Nonomuraea zeae</name>
    <dbReference type="NCBI Taxonomy" id="1642303"/>
    <lineage>
        <taxon>Bacteria</taxon>
        <taxon>Bacillati</taxon>
        <taxon>Actinomycetota</taxon>
        <taxon>Actinomycetes</taxon>
        <taxon>Streptosporangiales</taxon>
        <taxon>Streptosporangiaceae</taxon>
        <taxon>Nonomuraea</taxon>
    </lineage>
</organism>
<feature type="transmembrane region" description="Helical" evidence="13">
    <location>
        <begin position="147"/>
        <end position="169"/>
    </location>
</feature>
<dbReference type="EC" id="7.4.2.1" evidence="11"/>
<name>A0A5S4H3S7_9ACTN</name>
<gene>
    <name evidence="16" type="ORF">ETD85_00575</name>
</gene>
<dbReference type="Pfam" id="PF00528">
    <property type="entry name" value="BPD_transp_1"/>
    <property type="match status" value="1"/>
</dbReference>
<feature type="transmembrane region" description="Helical" evidence="13">
    <location>
        <begin position="70"/>
        <end position="97"/>
    </location>
</feature>
<sequence length="583" mass="62967">MTPLAPADTISAPTGQRPPPVAVVPVRRYGRWAAAALVAYVLFALGWSLWHNPNLDVASIRQYLFAPSILHGLAVTVELTLVAMVIGIAGGVLLAVMRLSDNRVLSGVAWGYIWFFRGTPLLVQIIFWGFLGALYPNLFLGIPLTGVVFGSVPTSSVIGAATAAVLALATNEAAYCAELVRAAIISVDGGQREAAMSLGMSSARRMRFVILPQAMRVLIPTLGNEAISMLKMTALVSVISGRDLMTSVQQIYQQNFKIMPLLVVASLWYLLLTSILSIGQHYVERYFGRGFGTKHAAAAERRARRRAAVRAKAQPAASPEAGAGPVHADGEPMVRTEQVWKWFGSTDVLRGVDLAVHPRQTLVLLGPSGSGKSTLLRCINALERPDSGLLEVDGQRVGLRSGGGRLYQLTEGELCRQRARIGMVFQRFNLFPHMTALENVTLGPRRVLGLSREQAEAEAERLLTRVGLRDKLDSYPAQLSGGQQQRVAIARALAMKPHVMLFDEPTSALDPELVGEVLDVMKDLARQGMTMIVATHEIGFAKEVADTVAMLDGGVIIESGPPGECLVAPKEERTRAFLSKVLA</sequence>
<accession>A0A5S4H3S7</accession>
<keyword evidence="6" id="KW-0547">Nucleotide-binding</keyword>
<dbReference type="GO" id="GO:0043190">
    <property type="term" value="C:ATP-binding cassette (ABC) transporter complex"/>
    <property type="evidence" value="ECO:0007669"/>
    <property type="project" value="InterPro"/>
</dbReference>
<evidence type="ECO:0000256" key="1">
    <source>
        <dbReference type="ARBA" id="ARBA00004651"/>
    </source>
</evidence>
<dbReference type="InterPro" id="IPR010065">
    <property type="entry name" value="AA_ABC_transptr_permease_3TM"/>
</dbReference>
<dbReference type="FunFam" id="3.40.50.300:FF:000020">
    <property type="entry name" value="Amino acid ABC transporter ATP-binding component"/>
    <property type="match status" value="1"/>
</dbReference>
<evidence type="ECO:0000256" key="2">
    <source>
        <dbReference type="ARBA" id="ARBA00005417"/>
    </source>
</evidence>
<dbReference type="PROSITE" id="PS50893">
    <property type="entry name" value="ABC_TRANSPORTER_2"/>
    <property type="match status" value="1"/>
</dbReference>
<dbReference type="PROSITE" id="PS50928">
    <property type="entry name" value="ABC_TM1"/>
    <property type="match status" value="1"/>
</dbReference>
<dbReference type="PANTHER" id="PTHR43166:SF4">
    <property type="entry name" value="PHOSPHONATES IMPORT ATP-BINDING PROTEIN PHNC"/>
    <property type="match status" value="1"/>
</dbReference>
<dbReference type="PANTHER" id="PTHR43166">
    <property type="entry name" value="AMINO ACID IMPORT ATP-BINDING PROTEIN"/>
    <property type="match status" value="1"/>
</dbReference>
<comment type="similarity">
    <text evidence="2">Belongs to the ABC transporter superfamily.</text>
</comment>
<dbReference type="GO" id="GO:0005524">
    <property type="term" value="F:ATP binding"/>
    <property type="evidence" value="ECO:0007669"/>
    <property type="project" value="UniProtKB-KW"/>
</dbReference>
<keyword evidence="17" id="KW-1185">Reference proteome</keyword>